<dbReference type="AlphaFoldDB" id="L8K1B3"/>
<evidence type="ECO:0000313" key="1">
    <source>
        <dbReference type="EMBL" id="ELR73709.1"/>
    </source>
</evidence>
<organism evidence="1 2">
    <name type="scientific">Fulvivirga imtechensis AK7</name>
    <dbReference type="NCBI Taxonomy" id="1237149"/>
    <lineage>
        <taxon>Bacteria</taxon>
        <taxon>Pseudomonadati</taxon>
        <taxon>Bacteroidota</taxon>
        <taxon>Cytophagia</taxon>
        <taxon>Cytophagales</taxon>
        <taxon>Fulvivirgaceae</taxon>
        <taxon>Fulvivirga</taxon>
    </lineage>
</organism>
<dbReference type="STRING" id="1237149.C900_02113"/>
<dbReference type="OrthoDB" id="9798438at2"/>
<dbReference type="Proteomes" id="UP000011135">
    <property type="component" value="Unassembled WGS sequence"/>
</dbReference>
<sequence>MIRNSYWWIFFCIVACGASSDKVGGSAKFHAAELRGEVENPLINEASGLVEGYNNPGYLWTHNDSGDEARIFLLDEFGRDNGIFTLKGIANRDWEDISSGPGPEEGANYLYIAEMGDNLAVHDYKYIYRFIEPRADDPRVIERFDTLTFQYPDGKRDAECLMVDPLTGDIYIISKREAQVGVYKAPFPQPVKDTIILEKLGNIPYHNVVGGDISSDGREILVKTYDKVLYWERDLSLSLMETLRTAPLEIPYIVEPQGEAIAWKKDGSGFFTLSEERDSIEAILYFYPKNL</sequence>
<comment type="caution">
    <text evidence="1">The sequence shown here is derived from an EMBL/GenBank/DDBJ whole genome shotgun (WGS) entry which is preliminary data.</text>
</comment>
<gene>
    <name evidence="1" type="ORF">C900_02113</name>
</gene>
<evidence type="ECO:0000313" key="2">
    <source>
        <dbReference type="Proteomes" id="UP000011135"/>
    </source>
</evidence>
<dbReference type="RefSeq" id="WP_009577732.1">
    <property type="nucleotide sequence ID" value="NZ_AMZN01000003.1"/>
</dbReference>
<name>L8K1B3_9BACT</name>
<proteinExistence type="predicted"/>
<reference evidence="1 2" key="1">
    <citation type="submission" date="2012-12" db="EMBL/GenBank/DDBJ databases">
        <title>Genome assembly of Fulvivirga imtechensis AK7.</title>
        <authorList>
            <person name="Nupur N."/>
            <person name="Khatri I."/>
            <person name="Kumar R."/>
            <person name="Subramanian S."/>
            <person name="Pinnaka A."/>
        </authorList>
    </citation>
    <scope>NUCLEOTIDE SEQUENCE [LARGE SCALE GENOMIC DNA]</scope>
    <source>
        <strain evidence="1 2">AK7</strain>
    </source>
</reference>
<accession>L8K1B3</accession>
<protein>
    <submittedName>
        <fullName evidence="1">Putative integral membrane protein, putative</fullName>
    </submittedName>
</protein>
<dbReference type="eggNOG" id="COG0823">
    <property type="taxonomic scope" value="Bacteria"/>
</dbReference>
<keyword evidence="2" id="KW-1185">Reference proteome</keyword>
<dbReference type="SUPFAM" id="SSF82171">
    <property type="entry name" value="DPP6 N-terminal domain-like"/>
    <property type="match status" value="1"/>
</dbReference>
<dbReference type="EMBL" id="AMZN01000003">
    <property type="protein sequence ID" value="ELR73709.1"/>
    <property type="molecule type" value="Genomic_DNA"/>
</dbReference>